<evidence type="ECO:0000313" key="3">
    <source>
        <dbReference type="Proteomes" id="UP000053144"/>
    </source>
</evidence>
<accession>A0A0L9VTP2</accession>
<gene>
    <name evidence="2" type="ORF">LR48_Vigan11g116800</name>
</gene>
<evidence type="ECO:0000256" key="1">
    <source>
        <dbReference type="SAM" id="MobiDB-lite"/>
    </source>
</evidence>
<protein>
    <submittedName>
        <fullName evidence="2">Uncharacterized protein</fullName>
    </submittedName>
</protein>
<dbReference type="Proteomes" id="UP000053144">
    <property type="component" value="Chromosome 11"/>
</dbReference>
<evidence type="ECO:0000313" key="2">
    <source>
        <dbReference type="EMBL" id="KOM58134.1"/>
    </source>
</evidence>
<organism evidence="2 3">
    <name type="scientific">Phaseolus angularis</name>
    <name type="common">Azuki bean</name>
    <name type="synonym">Vigna angularis</name>
    <dbReference type="NCBI Taxonomy" id="3914"/>
    <lineage>
        <taxon>Eukaryota</taxon>
        <taxon>Viridiplantae</taxon>
        <taxon>Streptophyta</taxon>
        <taxon>Embryophyta</taxon>
        <taxon>Tracheophyta</taxon>
        <taxon>Spermatophyta</taxon>
        <taxon>Magnoliopsida</taxon>
        <taxon>eudicotyledons</taxon>
        <taxon>Gunneridae</taxon>
        <taxon>Pentapetalae</taxon>
        <taxon>rosids</taxon>
        <taxon>fabids</taxon>
        <taxon>Fabales</taxon>
        <taxon>Fabaceae</taxon>
        <taxon>Papilionoideae</taxon>
        <taxon>50 kb inversion clade</taxon>
        <taxon>NPAAA clade</taxon>
        <taxon>indigoferoid/millettioid clade</taxon>
        <taxon>Phaseoleae</taxon>
        <taxon>Vigna</taxon>
    </lineage>
</organism>
<feature type="region of interest" description="Disordered" evidence="1">
    <location>
        <begin position="1"/>
        <end position="75"/>
    </location>
</feature>
<name>A0A0L9VTP2_PHAAN</name>
<dbReference type="AlphaFoldDB" id="A0A0L9VTP2"/>
<dbReference type="EMBL" id="CM003381">
    <property type="protein sequence ID" value="KOM58134.1"/>
    <property type="molecule type" value="Genomic_DNA"/>
</dbReference>
<sequence length="75" mass="8392">MVQQLASMKGSGVTAYFGKEVQQRPAHGPESSKHHSRTSTSTNTARRWKFSVQNLKQSSKEDDVERKKEAHGCCT</sequence>
<feature type="compositionally biased region" description="Basic and acidic residues" evidence="1">
    <location>
        <begin position="58"/>
        <end position="75"/>
    </location>
</feature>
<dbReference type="Gramene" id="KOM58134">
    <property type="protein sequence ID" value="KOM58134"/>
    <property type="gene ID" value="LR48_Vigan11g116800"/>
</dbReference>
<proteinExistence type="predicted"/>
<reference evidence="3" key="1">
    <citation type="journal article" date="2015" name="Proc. Natl. Acad. Sci. U.S.A.">
        <title>Genome sequencing of adzuki bean (Vigna angularis) provides insight into high starch and low fat accumulation and domestication.</title>
        <authorList>
            <person name="Yang K."/>
            <person name="Tian Z."/>
            <person name="Chen C."/>
            <person name="Luo L."/>
            <person name="Zhao B."/>
            <person name="Wang Z."/>
            <person name="Yu L."/>
            <person name="Li Y."/>
            <person name="Sun Y."/>
            <person name="Li W."/>
            <person name="Chen Y."/>
            <person name="Li Y."/>
            <person name="Zhang Y."/>
            <person name="Ai D."/>
            <person name="Zhao J."/>
            <person name="Shang C."/>
            <person name="Ma Y."/>
            <person name="Wu B."/>
            <person name="Wang M."/>
            <person name="Gao L."/>
            <person name="Sun D."/>
            <person name="Zhang P."/>
            <person name="Guo F."/>
            <person name="Wang W."/>
            <person name="Li Y."/>
            <person name="Wang J."/>
            <person name="Varshney R.K."/>
            <person name="Wang J."/>
            <person name="Ling H.Q."/>
            <person name="Wan P."/>
        </authorList>
    </citation>
    <scope>NUCLEOTIDE SEQUENCE</scope>
    <source>
        <strain evidence="3">cv. Jingnong 6</strain>
    </source>
</reference>